<evidence type="ECO:0000313" key="2">
    <source>
        <dbReference type="Proteomes" id="UP001606302"/>
    </source>
</evidence>
<dbReference type="Proteomes" id="UP001606302">
    <property type="component" value="Unassembled WGS sequence"/>
</dbReference>
<comment type="caution">
    <text evidence="1">The sequence shown here is derived from an EMBL/GenBank/DDBJ whole genome shotgun (WGS) entry which is preliminary data.</text>
</comment>
<organism evidence="1 2">
    <name type="scientific">Pelomonas lactea</name>
    <dbReference type="NCBI Taxonomy" id="3299030"/>
    <lineage>
        <taxon>Bacteria</taxon>
        <taxon>Pseudomonadati</taxon>
        <taxon>Pseudomonadota</taxon>
        <taxon>Betaproteobacteria</taxon>
        <taxon>Burkholderiales</taxon>
        <taxon>Sphaerotilaceae</taxon>
        <taxon>Roseateles</taxon>
    </lineage>
</organism>
<dbReference type="InterPro" id="IPR011049">
    <property type="entry name" value="Serralysin-like_metalloprot_C"/>
</dbReference>
<sequence length="112" mass="11107">SRVLEANVENLILTGSANLTGTGNELDNERTGDAGNETVDGGAGSELMAGGAGDDVYVVDDAGDQVVENPGEGTDTVRAAASFALGANLENLVLTGTAIVDGTGNELANVIT</sequence>
<dbReference type="SUPFAM" id="SSF51120">
    <property type="entry name" value="beta-Roll"/>
    <property type="match status" value="1"/>
</dbReference>
<evidence type="ECO:0000313" key="1">
    <source>
        <dbReference type="EMBL" id="MFG6464958.1"/>
    </source>
</evidence>
<gene>
    <name evidence="1" type="ORF">ACG04Q_25580</name>
</gene>
<feature type="non-terminal residue" evidence="1">
    <location>
        <position position="112"/>
    </location>
</feature>
<protein>
    <recommendedName>
        <fullName evidence="3">Calcium-binding protein</fullName>
    </recommendedName>
</protein>
<reference evidence="1 2" key="1">
    <citation type="submission" date="2024-08" db="EMBL/GenBank/DDBJ databases">
        <authorList>
            <person name="Lu H."/>
        </authorList>
    </citation>
    <scope>NUCLEOTIDE SEQUENCE [LARGE SCALE GENOMIC DNA]</scope>
    <source>
        <strain evidence="1 2">DXS20W</strain>
    </source>
</reference>
<proteinExistence type="predicted"/>
<keyword evidence="2" id="KW-1185">Reference proteome</keyword>
<dbReference type="EMBL" id="JBIGHX010000029">
    <property type="protein sequence ID" value="MFG6464958.1"/>
    <property type="molecule type" value="Genomic_DNA"/>
</dbReference>
<accession>A0ABW7GSQ1</accession>
<dbReference type="Gene3D" id="2.150.10.10">
    <property type="entry name" value="Serralysin-like metalloprotease, C-terminal"/>
    <property type="match status" value="1"/>
</dbReference>
<name>A0ABW7GSQ1_9BURK</name>
<evidence type="ECO:0008006" key="3">
    <source>
        <dbReference type="Google" id="ProtNLM"/>
    </source>
</evidence>
<feature type="non-terminal residue" evidence="1">
    <location>
        <position position="1"/>
    </location>
</feature>